<keyword evidence="2" id="KW-1185">Reference proteome</keyword>
<organism evidence="1 2">
    <name type="scientific">Citrus sinensis</name>
    <name type="common">Sweet orange</name>
    <name type="synonym">Citrus aurantium var. sinensis</name>
    <dbReference type="NCBI Taxonomy" id="2711"/>
    <lineage>
        <taxon>Eukaryota</taxon>
        <taxon>Viridiplantae</taxon>
        <taxon>Streptophyta</taxon>
        <taxon>Embryophyta</taxon>
        <taxon>Tracheophyta</taxon>
        <taxon>Spermatophyta</taxon>
        <taxon>Magnoliopsida</taxon>
        <taxon>eudicotyledons</taxon>
        <taxon>Gunneridae</taxon>
        <taxon>Pentapetalae</taxon>
        <taxon>rosids</taxon>
        <taxon>malvids</taxon>
        <taxon>Sapindales</taxon>
        <taxon>Rutaceae</taxon>
        <taxon>Aurantioideae</taxon>
        <taxon>Citrus</taxon>
    </lineage>
</organism>
<evidence type="ECO:0000313" key="1">
    <source>
        <dbReference type="EMBL" id="KAH9780454.1"/>
    </source>
</evidence>
<evidence type="ECO:0000313" key="2">
    <source>
        <dbReference type="Proteomes" id="UP000829398"/>
    </source>
</evidence>
<reference evidence="2" key="1">
    <citation type="journal article" date="2023" name="Hortic. Res.">
        <title>A chromosome-level phased genome enabling allele-level studies in sweet orange: a case study on citrus Huanglongbing tolerance.</title>
        <authorList>
            <person name="Wu B."/>
            <person name="Yu Q."/>
            <person name="Deng Z."/>
            <person name="Duan Y."/>
            <person name="Luo F."/>
            <person name="Gmitter F. Jr."/>
        </authorList>
    </citation>
    <scope>NUCLEOTIDE SEQUENCE [LARGE SCALE GENOMIC DNA]</scope>
    <source>
        <strain evidence="2">cv. Valencia</strain>
    </source>
</reference>
<sequence length="330" mass="37566">MKNLEGHKWLPSMNHSSSLALMLEITCDLQSMKLFWVSLIGVSEMDFGFDLGHFLALLDSYWFVYCYCCHSSSSSNPAHYPNQLAPVDSDLGCMLTWLEGQLLTLHSCYFQHHQTMVVYEFYPNGSLDKWLFGVGVLPWSRRLKIVKDVAKALSFLHSKGLAHKNMKTTRVFLDVSFRALLGDYGFVLSSYESRRFEGAMSPKADVFKFGVFVLEVVSGRKRLEDGQVSTEEGKDLLDFAWRMHECNDKVKVVDRRMGSLLNLEQATRVLEIGLLCTLNETKVRPCMDELVEFLDLKRDLPELPTNRPVALFPYNSTTGLCTGYSCASFK</sequence>
<proteinExistence type="predicted"/>
<protein>
    <submittedName>
        <fullName evidence="1">Uncharacterized protein</fullName>
    </submittedName>
</protein>
<accession>A0ACB8M4T7</accession>
<dbReference type="Proteomes" id="UP000829398">
    <property type="component" value="Chromosome 3"/>
</dbReference>
<dbReference type="EMBL" id="CM039172">
    <property type="protein sequence ID" value="KAH9780454.1"/>
    <property type="molecule type" value="Genomic_DNA"/>
</dbReference>
<comment type="caution">
    <text evidence="1">The sequence shown here is derived from an EMBL/GenBank/DDBJ whole genome shotgun (WGS) entry which is preliminary data.</text>
</comment>
<gene>
    <name evidence="1" type="ORF">KPL71_008078</name>
</gene>
<name>A0ACB8M4T7_CITSI</name>